<dbReference type="Gene3D" id="3.30.70.2740">
    <property type="match status" value="1"/>
</dbReference>
<evidence type="ECO:0000256" key="4">
    <source>
        <dbReference type="ARBA" id="ARBA00023002"/>
    </source>
</evidence>
<dbReference type="SUPFAM" id="SSF46548">
    <property type="entry name" value="alpha-helical ferredoxin"/>
    <property type="match status" value="1"/>
</dbReference>
<keyword evidence="3" id="KW-0274">FAD</keyword>
<comment type="cofactor">
    <cofactor evidence="1">
        <name>FAD</name>
        <dbReference type="ChEBI" id="CHEBI:57692"/>
    </cofactor>
</comment>
<sequence length="977" mass="105548">MSIPAAPRTDRTDTPVPRTLARLERDLRAVVVSGEVAFGARRRAEYAQDASTYRQVPAAVVLPGSTDELVGTLAVCHRYGVAVTLRGAGTSIAGQAVGDGVVVDTSRHLGAVLGIDPQARTARVEPGVVLDDLQRALRPYGLRFGPDPSTHARCTVGGMIGNNACGTHSVAWGRTADNVVDLDVVTYDGHRMTLRKLTEDELLQVIEGGGRRGEIHARLRDLRDAHLALLRTEFGRFRRQVSGYSLEHLLPERGFDPAAVLVGTEGTCAVVLAATVRLVPLPARRTLVALGFADLPAAGDAARHVLEHRPIACEGLGGDQVAALRRNVPDAEPEKLLPEGRGWLLCEFGYPDDDADEVPRADEELAAALARDTGALAVRLVADPAEQAALWRIREDSSGLATRAPDGSEAWPGWEDSAVPVEHLGDYLRDLDALLARHGLQGTPYGHFGEGCVHIRIDFDHETPEGLRTFRAFMTEAARLVASHGGTLSGEHGDGQARAEFLPLVYSPEAMAAFADFKDVWDPENRLNPGILVHPRPADERLRIRPGHRPQLPLTTTLALAEDDGDLSRALRRCVGIAKCRTSSGGVMCPSYRATRDEKDSTRGRARVLYEMVQGEVVTDGWRSGEVRESLDLCLSCKGCKSDCPVGVDMATYKSEFLHQHYRGRVRPVTHYSLGRLPVWARLAGKAPRLANAVTQNRAAAALLKRAGGIAPQRAVPRFATQRFRTWFEGRATVPGDRQQVLLWPDTFTEYFTPEVGRAAVEVLESAGFEVLLPPDGLCCGLTWLTTGQLDAARARLGRTLSAVDPFLRQGIPLIGLEPSCTSLFRSDGTELLAGDDRARRAAEQTLTFAELLDRHAPNAPFARLDATALTQTHCHQHATLGSAADDRVLARIGVDSGRLDSGCCGLAGNFGFERGHYDVSVQVGEQALLPALRAAPEGAVVLADGFSCRTQIEQLSDRRARHLAEVVREALPGAGS</sequence>
<dbReference type="Pfam" id="PF02913">
    <property type="entry name" value="FAD-oxidase_C"/>
    <property type="match status" value="1"/>
</dbReference>
<dbReference type="Pfam" id="PF02754">
    <property type="entry name" value="CCG"/>
    <property type="match status" value="1"/>
</dbReference>
<dbReference type="RefSeq" id="WP_282515541.1">
    <property type="nucleotide sequence ID" value="NZ_JASCIR010000023.1"/>
</dbReference>
<evidence type="ECO:0000259" key="5">
    <source>
        <dbReference type="PROSITE" id="PS51387"/>
    </source>
</evidence>
<keyword evidence="4" id="KW-0560">Oxidoreductase</keyword>
<evidence type="ECO:0000256" key="1">
    <source>
        <dbReference type="ARBA" id="ARBA00001974"/>
    </source>
</evidence>
<keyword evidence="7" id="KW-1185">Reference proteome</keyword>
<dbReference type="SUPFAM" id="SSF55103">
    <property type="entry name" value="FAD-linked oxidases, C-terminal domain"/>
    <property type="match status" value="1"/>
</dbReference>
<dbReference type="InterPro" id="IPR016169">
    <property type="entry name" value="FAD-bd_PCMH_sub2"/>
</dbReference>
<proteinExistence type="predicted"/>
<dbReference type="PANTHER" id="PTHR11748:SF119">
    <property type="entry name" value="D-2-HYDROXYGLUTARATE DEHYDROGENASE"/>
    <property type="match status" value="1"/>
</dbReference>
<dbReference type="Gene3D" id="3.30.43.10">
    <property type="entry name" value="Uridine Diphospho-n-acetylenolpyruvylglucosamine Reductase, domain 2"/>
    <property type="match status" value="1"/>
</dbReference>
<dbReference type="Gene3D" id="3.30.465.10">
    <property type="match status" value="1"/>
</dbReference>
<dbReference type="InterPro" id="IPR016164">
    <property type="entry name" value="FAD-linked_Oxase-like_C"/>
</dbReference>
<dbReference type="InterPro" id="IPR004017">
    <property type="entry name" value="Cys_rich_dom"/>
</dbReference>
<dbReference type="EMBL" id="JASCIR010000023">
    <property type="protein sequence ID" value="MDI3389083.1"/>
    <property type="molecule type" value="Genomic_DNA"/>
</dbReference>
<protein>
    <submittedName>
        <fullName evidence="6">FAD-linked oxidase C-terminal domain-containing protein</fullName>
    </submittedName>
</protein>
<name>A0ABT6RXE1_9ACTN</name>
<evidence type="ECO:0000256" key="3">
    <source>
        <dbReference type="ARBA" id="ARBA00022827"/>
    </source>
</evidence>
<dbReference type="InterPro" id="IPR036318">
    <property type="entry name" value="FAD-bd_PCMH-like_sf"/>
</dbReference>
<comment type="caution">
    <text evidence="6">The sequence shown here is derived from an EMBL/GenBank/DDBJ whole genome shotgun (WGS) entry which is preliminary data.</text>
</comment>
<dbReference type="PANTHER" id="PTHR11748">
    <property type="entry name" value="D-LACTATE DEHYDROGENASE"/>
    <property type="match status" value="1"/>
</dbReference>
<organism evidence="6 7">
    <name type="scientific">Streptomyces solicavernae</name>
    <dbReference type="NCBI Taxonomy" id="3043614"/>
    <lineage>
        <taxon>Bacteria</taxon>
        <taxon>Bacillati</taxon>
        <taxon>Actinomycetota</taxon>
        <taxon>Actinomycetes</taxon>
        <taxon>Kitasatosporales</taxon>
        <taxon>Streptomycetaceae</taxon>
        <taxon>Streptomyces</taxon>
    </lineage>
</organism>
<gene>
    <name evidence="6" type="ORF">QIS99_23220</name>
</gene>
<dbReference type="SUPFAM" id="SSF56176">
    <property type="entry name" value="FAD-binding/transporter-associated domain-like"/>
    <property type="match status" value="1"/>
</dbReference>
<dbReference type="InterPro" id="IPR004113">
    <property type="entry name" value="FAD-bd_oxidored_4_C"/>
</dbReference>
<dbReference type="InterPro" id="IPR016166">
    <property type="entry name" value="FAD-bd_PCMH"/>
</dbReference>
<dbReference type="InterPro" id="IPR016167">
    <property type="entry name" value="FAD-bd_PCMH_sub1"/>
</dbReference>
<evidence type="ECO:0000313" key="6">
    <source>
        <dbReference type="EMBL" id="MDI3389083.1"/>
    </source>
</evidence>
<accession>A0ABT6RXE1</accession>
<dbReference type="InterPro" id="IPR017896">
    <property type="entry name" value="4Fe4S_Fe-S-bd"/>
</dbReference>
<dbReference type="PROSITE" id="PS51387">
    <property type="entry name" value="FAD_PCMH"/>
    <property type="match status" value="1"/>
</dbReference>
<dbReference type="Proteomes" id="UP001224661">
    <property type="component" value="Unassembled WGS sequence"/>
</dbReference>
<keyword evidence="2" id="KW-0285">Flavoprotein</keyword>
<evidence type="ECO:0000313" key="7">
    <source>
        <dbReference type="Proteomes" id="UP001224661"/>
    </source>
</evidence>
<feature type="domain" description="FAD-binding PCMH-type" evidence="5">
    <location>
        <begin position="53"/>
        <end position="281"/>
    </location>
</feature>
<reference evidence="6 7" key="1">
    <citation type="submission" date="2023-05" db="EMBL/GenBank/DDBJ databases">
        <title>Draft genome sequence of Streptomyces sp. B-S-A8 isolated from a cave soil in Thailand.</title>
        <authorList>
            <person name="Chamroensaksri N."/>
            <person name="Muangham S."/>
        </authorList>
    </citation>
    <scope>NUCLEOTIDE SEQUENCE [LARGE SCALE GENOMIC DNA]</scope>
    <source>
        <strain evidence="6 7">B-S-A8</strain>
    </source>
</reference>
<dbReference type="InterPro" id="IPR006094">
    <property type="entry name" value="Oxid_FAD_bind_N"/>
</dbReference>
<dbReference type="Pfam" id="PF01565">
    <property type="entry name" value="FAD_binding_4"/>
    <property type="match status" value="1"/>
</dbReference>
<dbReference type="Pfam" id="PF13183">
    <property type="entry name" value="Fer4_8"/>
    <property type="match status" value="1"/>
</dbReference>
<evidence type="ECO:0000256" key="2">
    <source>
        <dbReference type="ARBA" id="ARBA00022630"/>
    </source>
</evidence>